<evidence type="ECO:0000313" key="1">
    <source>
        <dbReference type="EMBL" id="GLS23236.1"/>
    </source>
</evidence>
<protein>
    <submittedName>
        <fullName evidence="1">Uncharacterized protein</fullName>
    </submittedName>
</protein>
<dbReference type="EMBL" id="BSPC01000069">
    <property type="protein sequence ID" value="GLS23236.1"/>
    <property type="molecule type" value="Genomic_DNA"/>
</dbReference>
<dbReference type="RefSeq" id="WP_284316152.1">
    <property type="nucleotide sequence ID" value="NZ_BSPC01000069.1"/>
</dbReference>
<evidence type="ECO:0000313" key="2">
    <source>
        <dbReference type="Proteomes" id="UP001156882"/>
    </source>
</evidence>
<accession>A0ABQ6CSA0</accession>
<reference evidence="2" key="1">
    <citation type="journal article" date="2019" name="Int. J. Syst. Evol. Microbiol.">
        <title>The Global Catalogue of Microorganisms (GCM) 10K type strain sequencing project: providing services to taxonomists for standard genome sequencing and annotation.</title>
        <authorList>
            <consortium name="The Broad Institute Genomics Platform"/>
            <consortium name="The Broad Institute Genome Sequencing Center for Infectious Disease"/>
            <person name="Wu L."/>
            <person name="Ma J."/>
        </authorList>
    </citation>
    <scope>NUCLEOTIDE SEQUENCE [LARGE SCALE GENOMIC DNA]</scope>
    <source>
        <strain evidence="2">NBRC 101365</strain>
    </source>
</reference>
<keyword evidence="2" id="KW-1185">Reference proteome</keyword>
<comment type="caution">
    <text evidence="1">The sequence shown here is derived from an EMBL/GenBank/DDBJ whole genome shotgun (WGS) entry which is preliminary data.</text>
</comment>
<sequence length="232" mass="25259">MAWLGGLVFVATGLALLVWLQRRERTAIWRKRRDIFADCLPLLDAGAITLGRDGFPCLTGRIAGRQIRAELLPDTLTIRRLPQLWLSLTILTPLPATSSLGVLVRPSGSEFYARTPELPLRLDVPAPFPAEAMLRGSGPGASALLPRISKAFAAFLKDARVKEIMLTPRGLRVVHQVAEGQRGAHLLLRQCDFGDARVETTTFLRLYDGLEAIAAAVEPSARPAAARPGLRA</sequence>
<organism evidence="1 2">
    <name type="scientific">Labrys miyagiensis</name>
    <dbReference type="NCBI Taxonomy" id="346912"/>
    <lineage>
        <taxon>Bacteria</taxon>
        <taxon>Pseudomonadati</taxon>
        <taxon>Pseudomonadota</taxon>
        <taxon>Alphaproteobacteria</taxon>
        <taxon>Hyphomicrobiales</taxon>
        <taxon>Xanthobacteraceae</taxon>
        <taxon>Labrys</taxon>
    </lineage>
</organism>
<name>A0ABQ6CSA0_9HYPH</name>
<proteinExistence type="predicted"/>
<gene>
    <name evidence="1" type="ORF">GCM10007874_62560</name>
</gene>
<dbReference type="Proteomes" id="UP001156882">
    <property type="component" value="Unassembled WGS sequence"/>
</dbReference>